<dbReference type="Gene3D" id="3.20.10.10">
    <property type="entry name" value="D-amino Acid Aminotransferase, subunit A, domain 2"/>
    <property type="match status" value="1"/>
</dbReference>
<dbReference type="PANTHER" id="PTHR42743:SF11">
    <property type="entry name" value="AMINODEOXYCHORISMATE LYASE"/>
    <property type="match status" value="1"/>
</dbReference>
<evidence type="ECO:0000256" key="8">
    <source>
        <dbReference type="ARBA" id="ARBA00022605"/>
    </source>
</evidence>
<keyword evidence="7 16" id="KW-0032">Aminotransferase</keyword>
<dbReference type="NCBIfam" id="NF006185">
    <property type="entry name" value="PRK08320.1"/>
    <property type="match status" value="1"/>
</dbReference>
<comment type="catalytic activity">
    <reaction evidence="14 16">
        <text>L-leucine + 2-oxoglutarate = 4-methyl-2-oxopentanoate + L-glutamate</text>
        <dbReference type="Rhea" id="RHEA:18321"/>
        <dbReference type="ChEBI" id="CHEBI:16810"/>
        <dbReference type="ChEBI" id="CHEBI:17865"/>
        <dbReference type="ChEBI" id="CHEBI:29985"/>
        <dbReference type="ChEBI" id="CHEBI:57427"/>
        <dbReference type="EC" id="2.6.1.42"/>
    </reaction>
</comment>
<proteinExistence type="inferred from homology"/>
<reference evidence="17 18" key="1">
    <citation type="submission" date="2020-04" db="EMBL/GenBank/DDBJ databases">
        <authorList>
            <consortium name="Genoscope - CEA"/>
            <person name="William W."/>
        </authorList>
    </citation>
    <scope>NUCLEOTIDE SEQUENCE [LARGE SCALE GENOMIC DNA]</scope>
    <source>
        <strain evidence="17 18">SG7</strain>
    </source>
</reference>
<dbReference type="FunFam" id="3.30.470.10:FF:000006">
    <property type="entry name" value="Branched-chain-amino-acid aminotransferase"/>
    <property type="match status" value="1"/>
</dbReference>
<dbReference type="GO" id="GO:0004084">
    <property type="term" value="F:branched-chain-amino-acid transaminase activity"/>
    <property type="evidence" value="ECO:0007669"/>
    <property type="project" value="UniProtKB-EC"/>
</dbReference>
<protein>
    <recommendedName>
        <fullName evidence="16">Branched-chain-amino-acid aminotransferase</fullName>
        <shortName evidence="16">BCAT</shortName>
        <ecNumber evidence="16">2.6.1.42</ecNumber>
    </recommendedName>
</protein>
<keyword evidence="9 16" id="KW-0808">Transferase</keyword>
<comment type="catalytic activity">
    <reaction evidence="12 16">
        <text>L-valine + 2-oxoglutarate = 3-methyl-2-oxobutanoate + L-glutamate</text>
        <dbReference type="Rhea" id="RHEA:24813"/>
        <dbReference type="ChEBI" id="CHEBI:11851"/>
        <dbReference type="ChEBI" id="CHEBI:16810"/>
        <dbReference type="ChEBI" id="CHEBI:29985"/>
        <dbReference type="ChEBI" id="CHEBI:57762"/>
        <dbReference type="EC" id="2.6.1.42"/>
    </reaction>
</comment>
<dbReference type="FunFam" id="3.20.10.10:FF:000002">
    <property type="entry name" value="D-alanine aminotransferase"/>
    <property type="match status" value="1"/>
</dbReference>
<organism evidence="17 18">
    <name type="scientific">Methanocaldococcus lauensis</name>
    <dbReference type="NCBI Taxonomy" id="2546128"/>
    <lineage>
        <taxon>Archaea</taxon>
        <taxon>Methanobacteriati</taxon>
        <taxon>Methanobacteriota</taxon>
        <taxon>Methanomada group</taxon>
        <taxon>Methanococci</taxon>
        <taxon>Methanococcales</taxon>
        <taxon>Methanocaldococcaceae</taxon>
        <taxon>Methanocaldococcus</taxon>
    </lineage>
</organism>
<gene>
    <name evidence="16 17" type="primary">ilvE</name>
    <name evidence="17" type="ORF">MLAUSG7_1262</name>
</gene>
<dbReference type="GO" id="GO:0009098">
    <property type="term" value="P:L-leucine biosynthetic process"/>
    <property type="evidence" value="ECO:0007669"/>
    <property type="project" value="UniProtKB-UniPathway"/>
</dbReference>
<dbReference type="GeneID" id="65884055"/>
<comment type="pathway">
    <text evidence="4 16">Amino-acid biosynthesis; L-valine biosynthesis; L-valine from pyruvate: step 4/4.</text>
</comment>
<evidence type="ECO:0000256" key="12">
    <source>
        <dbReference type="ARBA" id="ARBA00048212"/>
    </source>
</evidence>
<dbReference type="EMBL" id="LR792632">
    <property type="protein sequence ID" value="CAB3289513.1"/>
    <property type="molecule type" value="Genomic_DNA"/>
</dbReference>
<evidence type="ECO:0000256" key="11">
    <source>
        <dbReference type="ARBA" id="ARBA00023304"/>
    </source>
</evidence>
<keyword evidence="18" id="KW-1185">Reference proteome</keyword>
<evidence type="ECO:0000256" key="4">
    <source>
        <dbReference type="ARBA" id="ARBA00004931"/>
    </source>
</evidence>
<dbReference type="InterPro" id="IPR050571">
    <property type="entry name" value="Class-IV_PLP-Dep_Aminotrnsfr"/>
</dbReference>
<dbReference type="AlphaFoldDB" id="A0A8D6SWM0"/>
<evidence type="ECO:0000256" key="16">
    <source>
        <dbReference type="RuleBase" id="RU364094"/>
    </source>
</evidence>
<evidence type="ECO:0000256" key="3">
    <source>
        <dbReference type="ARBA" id="ARBA00004824"/>
    </source>
</evidence>
<comment type="cofactor">
    <cofactor evidence="1 16">
        <name>pyridoxal 5'-phosphate</name>
        <dbReference type="ChEBI" id="CHEBI:597326"/>
    </cofactor>
</comment>
<evidence type="ECO:0000256" key="6">
    <source>
        <dbReference type="ARBA" id="ARBA00009320"/>
    </source>
</evidence>
<comment type="catalytic activity">
    <reaction evidence="13 16">
        <text>L-isoleucine + 2-oxoglutarate = (S)-3-methyl-2-oxopentanoate + L-glutamate</text>
        <dbReference type="Rhea" id="RHEA:24801"/>
        <dbReference type="ChEBI" id="CHEBI:16810"/>
        <dbReference type="ChEBI" id="CHEBI:29985"/>
        <dbReference type="ChEBI" id="CHEBI:35146"/>
        <dbReference type="ChEBI" id="CHEBI:58045"/>
        <dbReference type="EC" id="2.6.1.42"/>
    </reaction>
</comment>
<comment type="function">
    <text evidence="2 16">Acts on leucine, isoleucine and valine.</text>
</comment>
<dbReference type="NCBIfam" id="NF005146">
    <property type="entry name" value="PRK06606.1"/>
    <property type="match status" value="1"/>
</dbReference>
<dbReference type="Gene3D" id="3.30.470.10">
    <property type="match status" value="1"/>
</dbReference>
<evidence type="ECO:0000256" key="14">
    <source>
        <dbReference type="ARBA" id="ARBA00049229"/>
    </source>
</evidence>
<dbReference type="Pfam" id="PF01063">
    <property type="entry name" value="Aminotran_4"/>
    <property type="match status" value="1"/>
</dbReference>
<evidence type="ECO:0000256" key="1">
    <source>
        <dbReference type="ARBA" id="ARBA00001933"/>
    </source>
</evidence>
<dbReference type="UniPathway" id="UPA00048">
    <property type="reaction ID" value="UER00073"/>
</dbReference>
<dbReference type="PANTHER" id="PTHR42743">
    <property type="entry name" value="AMINO-ACID AMINOTRANSFERASE"/>
    <property type="match status" value="1"/>
</dbReference>
<dbReference type="InterPro" id="IPR005785">
    <property type="entry name" value="B_amino_transI"/>
</dbReference>
<evidence type="ECO:0000256" key="7">
    <source>
        <dbReference type="ARBA" id="ARBA00022576"/>
    </source>
</evidence>
<evidence type="ECO:0000256" key="10">
    <source>
        <dbReference type="ARBA" id="ARBA00022898"/>
    </source>
</evidence>
<dbReference type="InterPro" id="IPR018300">
    <property type="entry name" value="Aminotrans_IV_CS"/>
</dbReference>
<evidence type="ECO:0000256" key="9">
    <source>
        <dbReference type="ARBA" id="ARBA00022679"/>
    </source>
</evidence>
<dbReference type="UniPathway" id="UPA00047">
    <property type="reaction ID" value="UER00058"/>
</dbReference>
<sequence length="288" mass="32152">MKIYLNGKFVDEKDAKISVFDHGLLYGDGVFEGIRAYDGVVFMLKEHIDRLYDSAKSICLDIPLTKEEMISVVLETLRVNKLRDAYIRLVVTRGVGDLGLDPRKCKEPTIFCIAIPMPPLLGEDGIRAITVSVRRLPVDVLNPAVKSLNYLNSVLAKIQANYAGVDEAFLLDDKGFVVEGTGDNIFIVKNGVLKTPPVYSSILKGITRDVVIKLANEEGIEVVEEPLTLHDIYTADELFITGTAAEIVPVFEVDGRVINNRKVGEITKKLREKFKEIRTKWGIKVNFK</sequence>
<dbReference type="InterPro" id="IPR036038">
    <property type="entry name" value="Aminotransferase-like"/>
</dbReference>
<dbReference type="GO" id="GO:0009099">
    <property type="term" value="P:L-valine biosynthetic process"/>
    <property type="evidence" value="ECO:0007669"/>
    <property type="project" value="UniProtKB-UniPathway"/>
</dbReference>
<accession>A0A8D6SWM0</accession>
<dbReference type="PROSITE" id="PS00770">
    <property type="entry name" value="AA_TRANSFER_CLASS_4"/>
    <property type="match status" value="1"/>
</dbReference>
<evidence type="ECO:0000313" key="18">
    <source>
        <dbReference type="Proteomes" id="UP000679213"/>
    </source>
</evidence>
<dbReference type="CDD" id="cd01558">
    <property type="entry name" value="D-AAT_like"/>
    <property type="match status" value="1"/>
</dbReference>
<dbReference type="EC" id="2.6.1.42" evidence="16"/>
<dbReference type="RefSeq" id="WP_214399599.1">
    <property type="nucleotide sequence ID" value="NZ_LR792632.1"/>
</dbReference>
<evidence type="ECO:0000256" key="2">
    <source>
        <dbReference type="ARBA" id="ARBA00003109"/>
    </source>
</evidence>
<evidence type="ECO:0000256" key="13">
    <source>
        <dbReference type="ARBA" id="ARBA00048798"/>
    </source>
</evidence>
<dbReference type="UniPathway" id="UPA00049">
    <property type="reaction ID" value="UER00062"/>
</dbReference>
<dbReference type="InterPro" id="IPR043132">
    <property type="entry name" value="BCAT-like_C"/>
</dbReference>
<dbReference type="InterPro" id="IPR043131">
    <property type="entry name" value="BCAT-like_N"/>
</dbReference>
<keyword evidence="8 16" id="KW-0028">Amino-acid biosynthesis</keyword>
<name>A0A8D6SWM0_9EURY</name>
<keyword evidence="10 16" id="KW-0663">Pyridoxal phosphate</keyword>
<dbReference type="Proteomes" id="UP000679213">
    <property type="component" value="Chromosome I"/>
</dbReference>
<dbReference type="NCBIfam" id="TIGR01122">
    <property type="entry name" value="ilvE_I"/>
    <property type="match status" value="1"/>
</dbReference>
<evidence type="ECO:0000256" key="15">
    <source>
        <dbReference type="RuleBase" id="RU004106"/>
    </source>
</evidence>
<dbReference type="InterPro" id="IPR001544">
    <property type="entry name" value="Aminotrans_IV"/>
</dbReference>
<comment type="pathway">
    <text evidence="3 16">Amino-acid biosynthesis; L-isoleucine biosynthesis; L-isoleucine from 2-oxobutanoate: step 4/4.</text>
</comment>
<evidence type="ECO:0000313" key="17">
    <source>
        <dbReference type="EMBL" id="CAB3289513.1"/>
    </source>
</evidence>
<comment type="pathway">
    <text evidence="5 16">Amino-acid biosynthesis; L-leucine biosynthesis; L-leucine from 3-methyl-2-oxobutanoate: step 4/4.</text>
</comment>
<dbReference type="GO" id="GO:0009097">
    <property type="term" value="P:isoleucine biosynthetic process"/>
    <property type="evidence" value="ECO:0007669"/>
    <property type="project" value="UniProtKB-UniPathway"/>
</dbReference>
<dbReference type="SUPFAM" id="SSF56752">
    <property type="entry name" value="D-aminoacid aminotransferase-like PLP-dependent enzymes"/>
    <property type="match status" value="1"/>
</dbReference>
<dbReference type="KEGG" id="mesg:MLAUSG7_1262"/>
<keyword evidence="11 16" id="KW-0100">Branched-chain amino acid biosynthesis</keyword>
<comment type="similarity">
    <text evidence="6 15">Belongs to the class-IV pyridoxal-phosphate-dependent aminotransferase family.</text>
</comment>
<evidence type="ECO:0000256" key="5">
    <source>
        <dbReference type="ARBA" id="ARBA00005072"/>
    </source>
</evidence>